<dbReference type="AlphaFoldDB" id="A0A9D7QHK5"/>
<gene>
    <name evidence="1" type="ORF">IPN75_08195</name>
</gene>
<reference evidence="1" key="1">
    <citation type="submission" date="2020-10" db="EMBL/GenBank/DDBJ databases">
        <title>Connecting structure to function with the recovery of over 1000 high-quality activated sludge metagenome-assembled genomes encoding full-length rRNA genes using long-read sequencing.</title>
        <authorList>
            <person name="Singleton C.M."/>
            <person name="Petriglieri F."/>
            <person name="Kristensen J.M."/>
            <person name="Kirkegaard R.H."/>
            <person name="Michaelsen T.Y."/>
            <person name="Andersen M.H."/>
            <person name="Karst S.M."/>
            <person name="Dueholm M.S."/>
            <person name="Nielsen P.H."/>
            <person name="Albertsen M."/>
        </authorList>
    </citation>
    <scope>NUCLEOTIDE SEQUENCE</scope>
    <source>
        <strain evidence="1">OdNE_18-Q3-R46-58_BAT3C.305</strain>
    </source>
</reference>
<name>A0A9D7QHK5_9RHOO</name>
<proteinExistence type="predicted"/>
<protein>
    <submittedName>
        <fullName evidence="1">Uncharacterized protein</fullName>
    </submittedName>
</protein>
<accession>A0A9D7QHK5</accession>
<evidence type="ECO:0000313" key="2">
    <source>
        <dbReference type="Proteomes" id="UP000808146"/>
    </source>
</evidence>
<organism evidence="1 2">
    <name type="scientific">Candidatus Dechloromonas phosphorivorans</name>
    <dbReference type="NCBI Taxonomy" id="2899244"/>
    <lineage>
        <taxon>Bacteria</taxon>
        <taxon>Pseudomonadati</taxon>
        <taxon>Pseudomonadota</taxon>
        <taxon>Betaproteobacteria</taxon>
        <taxon>Rhodocyclales</taxon>
        <taxon>Azonexaceae</taxon>
        <taxon>Dechloromonas</taxon>
    </lineage>
</organism>
<evidence type="ECO:0000313" key="1">
    <source>
        <dbReference type="EMBL" id="MBK8890376.1"/>
    </source>
</evidence>
<dbReference type="Proteomes" id="UP000808146">
    <property type="component" value="Unassembled WGS sequence"/>
</dbReference>
<dbReference type="EMBL" id="JADKBR010000007">
    <property type="protein sequence ID" value="MBK8890376.1"/>
    <property type="molecule type" value="Genomic_DNA"/>
</dbReference>
<sequence>MNAHAYSEDQRVEQPAIGLYSALGWQTVSALEETFGVGGTLGRETKGEVVLLPRLLSGQVAVDAISGSISDSPVGPPQ</sequence>
<comment type="caution">
    <text evidence="1">The sequence shown here is derived from an EMBL/GenBank/DDBJ whole genome shotgun (WGS) entry which is preliminary data.</text>
</comment>